<dbReference type="OrthoDB" id="286092at2"/>
<evidence type="ECO:0000313" key="2">
    <source>
        <dbReference type="EMBL" id="ABF43672.1"/>
    </source>
</evidence>
<evidence type="ECO:0000259" key="1">
    <source>
        <dbReference type="Pfam" id="PF01850"/>
    </source>
</evidence>
<protein>
    <submittedName>
        <fullName evidence="2">PilT protein-like protein</fullName>
    </submittedName>
</protein>
<organism evidence="2 3">
    <name type="scientific">Koribacter versatilis (strain Ellin345)</name>
    <dbReference type="NCBI Taxonomy" id="204669"/>
    <lineage>
        <taxon>Bacteria</taxon>
        <taxon>Pseudomonadati</taxon>
        <taxon>Acidobacteriota</taxon>
        <taxon>Terriglobia</taxon>
        <taxon>Terriglobales</taxon>
        <taxon>Candidatus Korobacteraceae</taxon>
        <taxon>Candidatus Korobacter</taxon>
    </lineage>
</organism>
<dbReference type="EnsemblBacteria" id="ABF43672">
    <property type="protein sequence ID" value="ABF43672"/>
    <property type="gene ID" value="Acid345_4672"/>
</dbReference>
<dbReference type="RefSeq" id="WP_011525469.1">
    <property type="nucleotide sequence ID" value="NC_008009.1"/>
</dbReference>
<dbReference type="KEGG" id="aba:Acid345_4672"/>
<dbReference type="SUPFAM" id="SSF88723">
    <property type="entry name" value="PIN domain-like"/>
    <property type="match status" value="1"/>
</dbReference>
<proteinExistence type="predicted"/>
<keyword evidence="3" id="KW-1185">Reference proteome</keyword>
<dbReference type="eggNOG" id="COG4374">
    <property type="taxonomic scope" value="Bacteria"/>
</dbReference>
<accession>Q1IHH8</accession>
<sequence length="128" mass="13495">MSKCVIDSSALLALLNQEPGSEQLPPALMQGAIMSSVNAAEVQAKLVAAGGDPDQSWQIVVGLVPILATFEEEHAKAAGTLVKQAKALGLSLGDRACLALGLALRLPIYTTDRIWTKAKLGVRIHLLR</sequence>
<evidence type="ECO:0000313" key="3">
    <source>
        <dbReference type="Proteomes" id="UP000002432"/>
    </source>
</evidence>
<dbReference type="InterPro" id="IPR002716">
    <property type="entry name" value="PIN_dom"/>
</dbReference>
<dbReference type="HOGENOM" id="CLU_135601_0_0_0"/>
<dbReference type="Gene3D" id="3.40.50.1010">
    <property type="entry name" value="5'-nuclease"/>
    <property type="match status" value="1"/>
</dbReference>
<dbReference type="STRING" id="204669.Acid345_4672"/>
<dbReference type="Pfam" id="PF01850">
    <property type="entry name" value="PIN"/>
    <property type="match status" value="1"/>
</dbReference>
<feature type="domain" description="PIN" evidence="1">
    <location>
        <begin position="5"/>
        <end position="117"/>
    </location>
</feature>
<dbReference type="CDD" id="cd18682">
    <property type="entry name" value="PIN_VapC-like"/>
    <property type="match status" value="1"/>
</dbReference>
<dbReference type="InterPro" id="IPR029060">
    <property type="entry name" value="PIN-like_dom_sf"/>
</dbReference>
<dbReference type="Proteomes" id="UP000002432">
    <property type="component" value="Chromosome"/>
</dbReference>
<dbReference type="EMBL" id="CP000360">
    <property type="protein sequence ID" value="ABF43672.1"/>
    <property type="molecule type" value="Genomic_DNA"/>
</dbReference>
<dbReference type="AlphaFoldDB" id="Q1IHH8"/>
<gene>
    <name evidence="2" type="ordered locus">Acid345_4672</name>
</gene>
<reference evidence="2 3" key="1">
    <citation type="journal article" date="2009" name="Appl. Environ. Microbiol.">
        <title>Three genomes from the phylum Acidobacteria provide insight into the lifestyles of these microorganisms in soils.</title>
        <authorList>
            <person name="Ward N.L."/>
            <person name="Challacombe J.F."/>
            <person name="Janssen P.H."/>
            <person name="Henrissat B."/>
            <person name="Coutinho P.M."/>
            <person name="Wu M."/>
            <person name="Xie G."/>
            <person name="Haft D.H."/>
            <person name="Sait M."/>
            <person name="Badger J."/>
            <person name="Barabote R.D."/>
            <person name="Bradley B."/>
            <person name="Brettin T.S."/>
            <person name="Brinkac L.M."/>
            <person name="Bruce D."/>
            <person name="Creasy T."/>
            <person name="Daugherty S.C."/>
            <person name="Davidsen T.M."/>
            <person name="DeBoy R.T."/>
            <person name="Detter J.C."/>
            <person name="Dodson R.J."/>
            <person name="Durkin A.S."/>
            <person name="Ganapathy A."/>
            <person name="Gwinn-Giglio M."/>
            <person name="Han C.S."/>
            <person name="Khouri H."/>
            <person name="Kiss H."/>
            <person name="Kothari S.P."/>
            <person name="Madupu R."/>
            <person name="Nelson K.E."/>
            <person name="Nelson W.C."/>
            <person name="Paulsen I."/>
            <person name="Penn K."/>
            <person name="Ren Q."/>
            <person name="Rosovitz M.J."/>
            <person name="Selengut J.D."/>
            <person name="Shrivastava S."/>
            <person name="Sullivan S.A."/>
            <person name="Tapia R."/>
            <person name="Thompson L.S."/>
            <person name="Watkins K.L."/>
            <person name="Yang Q."/>
            <person name="Yu C."/>
            <person name="Zafar N."/>
            <person name="Zhou L."/>
            <person name="Kuske C.R."/>
        </authorList>
    </citation>
    <scope>NUCLEOTIDE SEQUENCE [LARGE SCALE GENOMIC DNA]</scope>
    <source>
        <strain evidence="2 3">Ellin345</strain>
    </source>
</reference>
<name>Q1IHH8_KORVE</name>